<dbReference type="STRING" id="930117.SAMN05216225_100652"/>
<dbReference type="Pfam" id="PF07728">
    <property type="entry name" value="AAA_5"/>
    <property type="match status" value="1"/>
</dbReference>
<dbReference type="PANTHER" id="PTHR42759">
    <property type="entry name" value="MOXR FAMILY PROTEIN"/>
    <property type="match status" value="1"/>
</dbReference>
<dbReference type="AlphaFoldDB" id="A0A1M5EVB0"/>
<dbReference type="CDD" id="cd00009">
    <property type="entry name" value="AAA"/>
    <property type="match status" value="1"/>
</dbReference>
<dbReference type="OrthoDB" id="9808317at2"/>
<dbReference type="SMART" id="SM00382">
    <property type="entry name" value="AAA"/>
    <property type="match status" value="1"/>
</dbReference>
<name>A0A1M5EVB0_9BACI</name>
<keyword evidence="3" id="KW-1185">Reference proteome</keyword>
<dbReference type="Gene3D" id="3.40.50.300">
    <property type="entry name" value="P-loop containing nucleotide triphosphate hydrolases"/>
    <property type="match status" value="1"/>
</dbReference>
<reference evidence="2 3" key="1">
    <citation type="submission" date="2016-11" db="EMBL/GenBank/DDBJ databases">
        <authorList>
            <person name="Jaros S."/>
            <person name="Januszkiewicz K."/>
            <person name="Wedrychowicz H."/>
        </authorList>
    </citation>
    <scope>NUCLEOTIDE SEQUENCE [LARGE SCALE GENOMIC DNA]</scope>
    <source>
        <strain evidence="2 3">IBRC-M 10683</strain>
    </source>
</reference>
<gene>
    <name evidence="2" type="ORF">SAMN05216225_100652</name>
</gene>
<feature type="domain" description="AAA+ ATPase" evidence="1">
    <location>
        <begin position="52"/>
        <end position="201"/>
    </location>
</feature>
<dbReference type="InterPro" id="IPR003593">
    <property type="entry name" value="AAA+_ATPase"/>
</dbReference>
<dbReference type="SUPFAM" id="SSF52540">
    <property type="entry name" value="P-loop containing nucleoside triphosphate hydrolases"/>
    <property type="match status" value="1"/>
</dbReference>
<evidence type="ECO:0000259" key="1">
    <source>
        <dbReference type="SMART" id="SM00382"/>
    </source>
</evidence>
<dbReference type="RefSeq" id="WP_072888605.1">
    <property type="nucleotide sequence ID" value="NZ_FQVW01000006.1"/>
</dbReference>
<sequence>MNNDYQLPENLVSILNEKKSKSPEKFTELVREGGYVPPHIDLLIDAISALSMGKNILLKGPTGAGKTKFAETLSYLFQQPMFSVNCSVDLDAESLLGFKTLTYEEEKQMIDFIPGPVINAMKHGTFLYIDEVNMAKPETLPLINGVLDYRRTITNPFTNEIVTAKDSFNVIAAINEGYIGTVPLNEALKNRFVVIEVPYIEGELLKNLIQSNTKLKDETTIDLFVKLSGDLIEAVYQGKLSEDAASIRALLDACDLSNLIPPRRAIQRSIVDKLDEDREREFIKNLAETLFS</sequence>
<dbReference type="InterPro" id="IPR027417">
    <property type="entry name" value="P-loop_NTPase"/>
</dbReference>
<evidence type="ECO:0000313" key="3">
    <source>
        <dbReference type="Proteomes" id="UP000183988"/>
    </source>
</evidence>
<dbReference type="InterPro" id="IPR050764">
    <property type="entry name" value="CbbQ/NirQ/NorQ/GpvN"/>
</dbReference>
<protein>
    <submittedName>
        <fullName evidence="2">MoxR-like ATPase</fullName>
    </submittedName>
</protein>
<proteinExistence type="predicted"/>
<dbReference type="GO" id="GO:0005524">
    <property type="term" value="F:ATP binding"/>
    <property type="evidence" value="ECO:0007669"/>
    <property type="project" value="InterPro"/>
</dbReference>
<accession>A0A1M5EVB0</accession>
<dbReference type="Proteomes" id="UP000183988">
    <property type="component" value="Unassembled WGS sequence"/>
</dbReference>
<dbReference type="InterPro" id="IPR011704">
    <property type="entry name" value="ATPase_dyneun-rel_AAA"/>
</dbReference>
<dbReference type="GO" id="GO:0016887">
    <property type="term" value="F:ATP hydrolysis activity"/>
    <property type="evidence" value="ECO:0007669"/>
    <property type="project" value="InterPro"/>
</dbReference>
<dbReference type="EMBL" id="FQVW01000006">
    <property type="protein sequence ID" value="SHF83096.1"/>
    <property type="molecule type" value="Genomic_DNA"/>
</dbReference>
<organism evidence="2 3">
    <name type="scientific">Ornithinibacillus halophilus</name>
    <dbReference type="NCBI Taxonomy" id="930117"/>
    <lineage>
        <taxon>Bacteria</taxon>
        <taxon>Bacillati</taxon>
        <taxon>Bacillota</taxon>
        <taxon>Bacilli</taxon>
        <taxon>Bacillales</taxon>
        <taxon>Bacillaceae</taxon>
        <taxon>Ornithinibacillus</taxon>
    </lineage>
</organism>
<evidence type="ECO:0000313" key="2">
    <source>
        <dbReference type="EMBL" id="SHF83096.1"/>
    </source>
</evidence>
<dbReference type="PANTHER" id="PTHR42759:SF1">
    <property type="entry name" value="MAGNESIUM-CHELATASE SUBUNIT CHLD"/>
    <property type="match status" value="1"/>
</dbReference>